<feature type="compositionally biased region" description="Basic and acidic residues" evidence="1">
    <location>
        <begin position="235"/>
        <end position="265"/>
    </location>
</feature>
<dbReference type="Proteomes" id="UP001321473">
    <property type="component" value="Unassembled WGS sequence"/>
</dbReference>
<evidence type="ECO:0000256" key="1">
    <source>
        <dbReference type="SAM" id="MobiDB-lite"/>
    </source>
</evidence>
<dbReference type="AlphaFoldDB" id="A0AAQ4FEV4"/>
<feature type="region of interest" description="Disordered" evidence="1">
    <location>
        <begin position="280"/>
        <end position="302"/>
    </location>
</feature>
<keyword evidence="3" id="KW-1185">Reference proteome</keyword>
<sequence length="361" mass="40284">MDGQSANTPACDSSQGSTRLREQELEIEALKLKIQLQTLIQKGQSTSGNGSRKEKLGRHADDLRAVLAPMPQLEDLIPAWFKSAENMIRACEIPNDIAGPIIMPFLNEKTRALVANQSVDTVMSFEKIRELVLAELRLTAEEYKRRFYTCRKDAESWGQFVTQLDVTLGYYLQSRKVRTLEDVRALMVADRAKQTMPDEMREYILQQETDKWLKPKELAQLVEQYEDSRRGRRQRAAEEPKKYEAKPREPRNQGNRSKNEHREPPKCYGCANILSPNQAKHATVAAGSSSQNSGGSRQHGHGFLEGRNHGVVIGTCGVCGSSITSLPVPGVSVQTEAKHEVTQTAALTSHFQAYSIAAAFG</sequence>
<name>A0AAQ4FEV4_AMBAM</name>
<dbReference type="PANTHER" id="PTHR46888">
    <property type="entry name" value="ZINC KNUCKLE DOMAINCONTAINING PROTEIN-RELATED"/>
    <property type="match status" value="1"/>
</dbReference>
<evidence type="ECO:0000313" key="3">
    <source>
        <dbReference type="Proteomes" id="UP001321473"/>
    </source>
</evidence>
<proteinExistence type="predicted"/>
<reference evidence="2 3" key="1">
    <citation type="journal article" date="2023" name="Arcadia Sci">
        <title>De novo assembly of a long-read Amblyomma americanum tick genome.</title>
        <authorList>
            <person name="Chou S."/>
            <person name="Poskanzer K.E."/>
            <person name="Rollins M."/>
            <person name="Thuy-Boun P.S."/>
        </authorList>
    </citation>
    <scope>NUCLEOTIDE SEQUENCE [LARGE SCALE GENOMIC DNA]</scope>
    <source>
        <strain evidence="2">F_SG_1</strain>
        <tissue evidence="2">Salivary glands</tissue>
    </source>
</reference>
<dbReference type="PANTHER" id="PTHR46888:SF1">
    <property type="entry name" value="RIBONUCLEASE H"/>
    <property type="match status" value="1"/>
</dbReference>
<organism evidence="2 3">
    <name type="scientific">Amblyomma americanum</name>
    <name type="common">Lone star tick</name>
    <dbReference type="NCBI Taxonomy" id="6943"/>
    <lineage>
        <taxon>Eukaryota</taxon>
        <taxon>Metazoa</taxon>
        <taxon>Ecdysozoa</taxon>
        <taxon>Arthropoda</taxon>
        <taxon>Chelicerata</taxon>
        <taxon>Arachnida</taxon>
        <taxon>Acari</taxon>
        <taxon>Parasitiformes</taxon>
        <taxon>Ixodida</taxon>
        <taxon>Ixodoidea</taxon>
        <taxon>Ixodidae</taxon>
        <taxon>Amblyomminae</taxon>
        <taxon>Amblyomma</taxon>
    </lineage>
</organism>
<feature type="compositionally biased region" description="Polar residues" evidence="1">
    <location>
        <begin position="1"/>
        <end position="18"/>
    </location>
</feature>
<evidence type="ECO:0000313" key="2">
    <source>
        <dbReference type="EMBL" id="KAK8785343.1"/>
    </source>
</evidence>
<feature type="compositionally biased region" description="Low complexity" evidence="1">
    <location>
        <begin position="287"/>
        <end position="296"/>
    </location>
</feature>
<dbReference type="SUPFAM" id="SSF47353">
    <property type="entry name" value="Retrovirus capsid dimerization domain-like"/>
    <property type="match status" value="1"/>
</dbReference>
<feature type="region of interest" description="Disordered" evidence="1">
    <location>
        <begin position="224"/>
        <end position="267"/>
    </location>
</feature>
<protein>
    <submittedName>
        <fullName evidence="2">Uncharacterized protein</fullName>
    </submittedName>
</protein>
<comment type="caution">
    <text evidence="2">The sequence shown here is derived from an EMBL/GenBank/DDBJ whole genome shotgun (WGS) entry which is preliminary data.</text>
</comment>
<dbReference type="EMBL" id="JARKHS020003659">
    <property type="protein sequence ID" value="KAK8785343.1"/>
    <property type="molecule type" value="Genomic_DNA"/>
</dbReference>
<feature type="region of interest" description="Disordered" evidence="1">
    <location>
        <begin position="1"/>
        <end position="22"/>
    </location>
</feature>
<accession>A0AAQ4FEV4</accession>
<gene>
    <name evidence="2" type="ORF">V5799_008292</name>
</gene>